<name>A0A4C1W3S7_EUMVA</name>
<comment type="caution">
    <text evidence="1">The sequence shown here is derived from an EMBL/GenBank/DDBJ whole genome shotgun (WGS) entry which is preliminary data.</text>
</comment>
<dbReference type="Proteomes" id="UP000299102">
    <property type="component" value="Unassembled WGS sequence"/>
</dbReference>
<proteinExistence type="predicted"/>
<evidence type="ECO:0000313" key="1">
    <source>
        <dbReference type="EMBL" id="GBP46186.1"/>
    </source>
</evidence>
<dbReference type="AlphaFoldDB" id="A0A4C1W3S7"/>
<organism evidence="1 2">
    <name type="scientific">Eumeta variegata</name>
    <name type="common">Bagworm moth</name>
    <name type="synonym">Eumeta japonica</name>
    <dbReference type="NCBI Taxonomy" id="151549"/>
    <lineage>
        <taxon>Eukaryota</taxon>
        <taxon>Metazoa</taxon>
        <taxon>Ecdysozoa</taxon>
        <taxon>Arthropoda</taxon>
        <taxon>Hexapoda</taxon>
        <taxon>Insecta</taxon>
        <taxon>Pterygota</taxon>
        <taxon>Neoptera</taxon>
        <taxon>Endopterygota</taxon>
        <taxon>Lepidoptera</taxon>
        <taxon>Glossata</taxon>
        <taxon>Ditrysia</taxon>
        <taxon>Tineoidea</taxon>
        <taxon>Psychidae</taxon>
        <taxon>Oiketicinae</taxon>
        <taxon>Eumeta</taxon>
    </lineage>
</organism>
<keyword evidence="2" id="KW-1185">Reference proteome</keyword>
<protein>
    <submittedName>
        <fullName evidence="1">Uncharacterized protein</fullName>
    </submittedName>
</protein>
<reference evidence="1 2" key="1">
    <citation type="journal article" date="2019" name="Commun. Biol.">
        <title>The bagworm genome reveals a unique fibroin gene that provides high tensile strength.</title>
        <authorList>
            <person name="Kono N."/>
            <person name="Nakamura H."/>
            <person name="Ohtoshi R."/>
            <person name="Tomita M."/>
            <person name="Numata K."/>
            <person name="Arakawa K."/>
        </authorList>
    </citation>
    <scope>NUCLEOTIDE SEQUENCE [LARGE SCALE GENOMIC DNA]</scope>
</reference>
<gene>
    <name evidence="1" type="ORF">EVAR_24593_1</name>
</gene>
<accession>A0A4C1W3S7</accession>
<dbReference type="EMBL" id="BGZK01000478">
    <property type="protein sequence ID" value="GBP46186.1"/>
    <property type="molecule type" value="Genomic_DNA"/>
</dbReference>
<evidence type="ECO:0000313" key="2">
    <source>
        <dbReference type="Proteomes" id="UP000299102"/>
    </source>
</evidence>
<dbReference type="OrthoDB" id="411823at2759"/>
<sequence length="95" mass="10915">MEITSPMAQILTGYVGFAQNLHMLKLKDSPYCVCDPAKIQDVLHVLEEYPMFLRDLVALEAEIGVIVGRRNFPTIMDNKKRKVYEILRYGAKPMQ</sequence>